<dbReference type="Proteomes" id="UP000780801">
    <property type="component" value="Unassembled WGS sequence"/>
</dbReference>
<dbReference type="PANTHER" id="PTHR43187">
    <property type="entry name" value="GLUTAMINE AMIDOTRANSFERASE DUG3-RELATED"/>
    <property type="match status" value="1"/>
</dbReference>
<dbReference type="PANTHER" id="PTHR43187:SF1">
    <property type="entry name" value="GLUTAMINE AMIDOTRANSFERASE DUG3-RELATED"/>
    <property type="match status" value="1"/>
</dbReference>
<proteinExistence type="predicted"/>
<comment type="caution">
    <text evidence="2">The sequence shown here is derived from an EMBL/GenBank/DDBJ whole genome shotgun (WGS) entry which is preliminary data.</text>
</comment>
<dbReference type="GO" id="GO:0006751">
    <property type="term" value="P:glutathione catabolic process"/>
    <property type="evidence" value="ECO:0007669"/>
    <property type="project" value="TreeGrafter"/>
</dbReference>
<dbReference type="GO" id="GO:0005737">
    <property type="term" value="C:cytoplasm"/>
    <property type="evidence" value="ECO:0007669"/>
    <property type="project" value="TreeGrafter"/>
</dbReference>
<dbReference type="EMBL" id="JAABOA010004211">
    <property type="protein sequence ID" value="KAF9577925.1"/>
    <property type="molecule type" value="Genomic_DNA"/>
</dbReference>
<gene>
    <name evidence="2" type="ORF">BGW38_006573</name>
</gene>
<keyword evidence="3" id="KW-1185">Reference proteome</keyword>
<feature type="compositionally biased region" description="Basic and acidic residues" evidence="1">
    <location>
        <begin position="268"/>
        <end position="290"/>
    </location>
</feature>
<dbReference type="InterPro" id="IPR052373">
    <property type="entry name" value="Gamma-glu_amide_hydrolase"/>
</dbReference>
<dbReference type="GO" id="GO:0061672">
    <property type="term" value="C:glutathione hydrolase complex"/>
    <property type="evidence" value="ECO:0007669"/>
    <property type="project" value="TreeGrafter"/>
</dbReference>
<reference evidence="2" key="1">
    <citation type="journal article" date="2020" name="Fungal Divers.">
        <title>Resolving the Mortierellaceae phylogeny through synthesis of multi-gene phylogenetics and phylogenomics.</title>
        <authorList>
            <person name="Vandepol N."/>
            <person name="Liber J."/>
            <person name="Desiro A."/>
            <person name="Na H."/>
            <person name="Kennedy M."/>
            <person name="Barry K."/>
            <person name="Grigoriev I.V."/>
            <person name="Miller A.N."/>
            <person name="O'Donnell K."/>
            <person name="Stajich J.E."/>
            <person name="Bonito G."/>
        </authorList>
    </citation>
    <scope>NUCLEOTIDE SEQUENCE</scope>
    <source>
        <strain evidence="2">KOD1015</strain>
    </source>
</reference>
<feature type="non-terminal residue" evidence="2">
    <location>
        <position position="1"/>
    </location>
</feature>
<sequence length="331" mass="37271">FKRKVQESLTDEIFLSVDGNTDSQWAFAVFLSQLTTPLQREPFCQHELKEAMTRTIARLNQWGREVGTEDPSMMNFAVTDGVTVVCTRYISSRTLQAASLYYSSGTRFESYEPGHYRMVKADKREDMVVISSEPLTFEKADWLTIPSNTLVVISSKMNVLMYPIVDEFYNPSQHERIVGLSHSIPHLDLNDNNKEVPSLKEGISPSDTEMSTSLTSPLSPSLSTAPSLLSSSSSSTSLSDSTKYEPSSPSISTLSVGSLSHTMDLIMHEDEHDPSRKKRLRDEGENRRVGGCDSDQEIDEDYRILPLSKYTTKDRQRRLWTDPSQGASFRT</sequence>
<evidence type="ECO:0000313" key="2">
    <source>
        <dbReference type="EMBL" id="KAF9577925.1"/>
    </source>
</evidence>
<feature type="compositionally biased region" description="Polar residues" evidence="1">
    <location>
        <begin position="244"/>
        <end position="255"/>
    </location>
</feature>
<dbReference type="InterPro" id="IPR029055">
    <property type="entry name" value="Ntn_hydrolases_N"/>
</dbReference>
<accession>A0A9P6FNK1</accession>
<feature type="region of interest" description="Disordered" evidence="1">
    <location>
        <begin position="268"/>
        <end position="300"/>
    </location>
</feature>
<name>A0A9P6FNK1_9FUNG</name>
<feature type="compositionally biased region" description="Basic and acidic residues" evidence="1">
    <location>
        <begin position="188"/>
        <end position="198"/>
    </location>
</feature>
<dbReference type="AlphaFoldDB" id="A0A9P6FNK1"/>
<evidence type="ECO:0000256" key="1">
    <source>
        <dbReference type="SAM" id="MobiDB-lite"/>
    </source>
</evidence>
<organism evidence="2 3">
    <name type="scientific">Lunasporangiospora selenospora</name>
    <dbReference type="NCBI Taxonomy" id="979761"/>
    <lineage>
        <taxon>Eukaryota</taxon>
        <taxon>Fungi</taxon>
        <taxon>Fungi incertae sedis</taxon>
        <taxon>Mucoromycota</taxon>
        <taxon>Mortierellomycotina</taxon>
        <taxon>Mortierellomycetes</taxon>
        <taxon>Mortierellales</taxon>
        <taxon>Mortierellaceae</taxon>
        <taxon>Lunasporangiospora</taxon>
    </lineage>
</organism>
<feature type="region of interest" description="Disordered" evidence="1">
    <location>
        <begin position="312"/>
        <end position="331"/>
    </location>
</feature>
<dbReference type="Gene3D" id="3.60.20.10">
    <property type="entry name" value="Glutamine Phosphoribosylpyrophosphate, subunit 1, domain 1"/>
    <property type="match status" value="1"/>
</dbReference>
<evidence type="ECO:0000313" key="3">
    <source>
        <dbReference type="Proteomes" id="UP000780801"/>
    </source>
</evidence>
<dbReference type="OrthoDB" id="14446at2759"/>
<feature type="region of interest" description="Disordered" evidence="1">
    <location>
        <begin position="188"/>
        <end position="255"/>
    </location>
</feature>
<feature type="compositionally biased region" description="Low complexity" evidence="1">
    <location>
        <begin position="211"/>
        <end position="241"/>
    </location>
</feature>
<protein>
    <submittedName>
        <fullName evidence="2">Uncharacterized protein</fullName>
    </submittedName>
</protein>
<dbReference type="GO" id="GO:0008242">
    <property type="term" value="F:omega peptidase activity"/>
    <property type="evidence" value="ECO:0007669"/>
    <property type="project" value="TreeGrafter"/>
</dbReference>
<feature type="compositionally biased region" description="Polar residues" evidence="1">
    <location>
        <begin position="322"/>
        <end position="331"/>
    </location>
</feature>